<dbReference type="InterPro" id="IPR007197">
    <property type="entry name" value="rSAM"/>
</dbReference>
<dbReference type="PANTHER" id="PTHR13932">
    <property type="entry name" value="COPROPORPHYRINIGEN III OXIDASE"/>
    <property type="match status" value="1"/>
</dbReference>
<name>A0A9D1P1X0_9FIRM</name>
<keyword evidence="2" id="KW-0560">Oxidoreductase</keyword>
<dbReference type="Gene3D" id="3.80.30.20">
    <property type="entry name" value="tm_1862 like domain"/>
    <property type="match status" value="1"/>
</dbReference>
<dbReference type="GO" id="GO:0005737">
    <property type="term" value="C:cytoplasm"/>
    <property type="evidence" value="ECO:0007669"/>
    <property type="project" value="TreeGrafter"/>
</dbReference>
<dbReference type="InterPro" id="IPR023995">
    <property type="entry name" value="HemZ"/>
</dbReference>
<accession>A0A9D1P1X0</accession>
<dbReference type="CDD" id="cd01335">
    <property type="entry name" value="Radical_SAM"/>
    <property type="match status" value="1"/>
</dbReference>
<dbReference type="GO" id="GO:0051539">
    <property type="term" value="F:4 iron, 4 sulfur cluster binding"/>
    <property type="evidence" value="ECO:0007669"/>
    <property type="project" value="TreeGrafter"/>
</dbReference>
<dbReference type="AlphaFoldDB" id="A0A9D1P1X0"/>
<evidence type="ECO:0000313" key="3">
    <source>
        <dbReference type="Proteomes" id="UP000824169"/>
    </source>
</evidence>
<dbReference type="InterPro" id="IPR023404">
    <property type="entry name" value="rSAM_horseshoe"/>
</dbReference>
<dbReference type="InterPro" id="IPR034505">
    <property type="entry name" value="Coproporphyrinogen-III_oxidase"/>
</dbReference>
<dbReference type="EMBL" id="DVOO01000003">
    <property type="protein sequence ID" value="HIV24410.1"/>
    <property type="molecule type" value="Genomic_DNA"/>
</dbReference>
<dbReference type="InterPro" id="IPR006638">
    <property type="entry name" value="Elp3/MiaA/NifB-like_rSAM"/>
</dbReference>
<dbReference type="SMART" id="SM00729">
    <property type="entry name" value="Elp3"/>
    <property type="match status" value="1"/>
</dbReference>
<protein>
    <submittedName>
        <fullName evidence="2">Coproporphyrinogen dehydrogenase HemZ</fullName>
        <ecNumber evidence="2">1.3.98.3</ecNumber>
    </submittedName>
</protein>
<dbReference type="SFLD" id="SFLDG01082">
    <property type="entry name" value="B12-binding_domain_containing"/>
    <property type="match status" value="1"/>
</dbReference>
<comment type="caution">
    <text evidence="2">The sequence shown here is derived from an EMBL/GenBank/DDBJ whole genome shotgun (WGS) entry which is preliminary data.</text>
</comment>
<proteinExistence type="predicted"/>
<reference evidence="2" key="2">
    <citation type="journal article" date="2021" name="PeerJ">
        <title>Extensive microbial diversity within the chicken gut microbiome revealed by metagenomics and culture.</title>
        <authorList>
            <person name="Gilroy R."/>
            <person name="Ravi A."/>
            <person name="Getino M."/>
            <person name="Pursley I."/>
            <person name="Horton D.L."/>
            <person name="Alikhan N.F."/>
            <person name="Baker D."/>
            <person name="Gharbi K."/>
            <person name="Hall N."/>
            <person name="Watson M."/>
            <person name="Adriaenssens E.M."/>
            <person name="Foster-Nyarko E."/>
            <person name="Jarju S."/>
            <person name="Secka A."/>
            <person name="Antonio M."/>
            <person name="Oren A."/>
            <person name="Chaudhuri R.R."/>
            <person name="La Ragione R."/>
            <person name="Hildebrand F."/>
            <person name="Pallen M.J."/>
        </authorList>
    </citation>
    <scope>NUCLEOTIDE SEQUENCE</scope>
    <source>
        <strain evidence="2">CHK188-20938</strain>
    </source>
</reference>
<reference evidence="2" key="1">
    <citation type="submission" date="2020-10" db="EMBL/GenBank/DDBJ databases">
        <authorList>
            <person name="Gilroy R."/>
        </authorList>
    </citation>
    <scope>NUCLEOTIDE SEQUENCE</scope>
    <source>
        <strain evidence="2">CHK188-20938</strain>
    </source>
</reference>
<dbReference type="SFLD" id="SFLDF00310">
    <property type="entry name" value="oxygen-independent_coproporphy"/>
    <property type="match status" value="1"/>
</dbReference>
<dbReference type="SUPFAM" id="SSF102114">
    <property type="entry name" value="Radical SAM enzymes"/>
    <property type="match status" value="1"/>
</dbReference>
<dbReference type="PANTHER" id="PTHR13932:SF1">
    <property type="entry name" value="OXYGEN-INDEPENDENT COPROPORPHYRINOGEN-III OXIDASE-LIKE PROTEIN HEMZ"/>
    <property type="match status" value="1"/>
</dbReference>
<dbReference type="PROSITE" id="PS51918">
    <property type="entry name" value="RADICAL_SAM"/>
    <property type="match status" value="1"/>
</dbReference>
<dbReference type="SFLD" id="SFLDS00029">
    <property type="entry name" value="Radical_SAM"/>
    <property type="match status" value="1"/>
</dbReference>
<gene>
    <name evidence="2" type="primary">hemZ</name>
    <name evidence="2" type="ORF">IAB71_01265</name>
</gene>
<organism evidence="2 3">
    <name type="scientific">Candidatus Scatomonas pullistercoris</name>
    <dbReference type="NCBI Taxonomy" id="2840920"/>
    <lineage>
        <taxon>Bacteria</taxon>
        <taxon>Bacillati</taxon>
        <taxon>Bacillota</taxon>
        <taxon>Clostridia</taxon>
        <taxon>Lachnospirales</taxon>
        <taxon>Lachnospiraceae</taxon>
        <taxon>Lachnospiraceae incertae sedis</taxon>
        <taxon>Candidatus Scatomonas</taxon>
    </lineage>
</organism>
<dbReference type="Pfam" id="PF04055">
    <property type="entry name" value="Radical_SAM"/>
    <property type="match status" value="1"/>
</dbReference>
<evidence type="ECO:0000313" key="2">
    <source>
        <dbReference type="EMBL" id="HIV24410.1"/>
    </source>
</evidence>
<dbReference type="GO" id="GO:0006779">
    <property type="term" value="P:porphyrin-containing compound biosynthetic process"/>
    <property type="evidence" value="ECO:0007669"/>
    <property type="project" value="TreeGrafter"/>
</dbReference>
<dbReference type="NCBIfam" id="TIGR03994">
    <property type="entry name" value="rSAM_HemZ"/>
    <property type="match status" value="1"/>
</dbReference>
<feature type="domain" description="Radical SAM core" evidence="1">
    <location>
        <begin position="132"/>
        <end position="366"/>
    </location>
</feature>
<sequence>MQAEGEEEPEGPFDQTHRVWYGERAIRYAVEQRGKTELEKKTEFPDTSDRTEYKNHLKRLVYRVLAELTGQQLPWGDLTGIRPVKIPLHLLEQGKSNGEIAGYLRDTYYVSREKTALAIATANRERALLAGTDWLSGYSLYIGVPFCPSICLYCSFGSHPLKQWGHLMEPYLEALKKELAFIAEQMGDRPLHTIYMGGGTPTTLPAEQMEELLQFLADTFPVETAKEFTVEAGRPDTITEEKLAVLKAYPVSRISINPQTMNQKTLDLIGRKHTVEDTEKAYRLARRLGFDNINMDLIVGLPGEGREEVAHTLEEMKRFHPDSLTVHSLALKRATRLNLFKDQYAEISFENSQEIMGMTQQCAAELGMGPYYLYRQKNMAGNFENVGYAAENRAGLYNVLIMEEKQSIMAAGPGASTKFVFENGTRIERAENVKDLKQYIERIDEMLERKREGIRRYLKDSRTAP</sequence>
<dbReference type="GO" id="GO:0051989">
    <property type="term" value="F:coproporphyrinogen dehydrogenase activity"/>
    <property type="evidence" value="ECO:0007669"/>
    <property type="project" value="UniProtKB-EC"/>
</dbReference>
<evidence type="ECO:0000259" key="1">
    <source>
        <dbReference type="PROSITE" id="PS51918"/>
    </source>
</evidence>
<dbReference type="Proteomes" id="UP000824169">
    <property type="component" value="Unassembled WGS sequence"/>
</dbReference>
<dbReference type="EC" id="1.3.98.3" evidence="2"/>
<dbReference type="SFLD" id="SFLDG01065">
    <property type="entry name" value="anaerobic_coproporphyrinogen-I"/>
    <property type="match status" value="1"/>
</dbReference>
<dbReference type="InterPro" id="IPR058240">
    <property type="entry name" value="rSAM_sf"/>
</dbReference>